<dbReference type="HOGENOM" id="CLU_1896209_0_0_1"/>
<dbReference type="InParanoid" id="H6BXZ3"/>
<dbReference type="RefSeq" id="XP_009157076.1">
    <property type="nucleotide sequence ID" value="XM_009158828.1"/>
</dbReference>
<evidence type="ECO:0000313" key="1">
    <source>
        <dbReference type="EMBL" id="EHY56615.1"/>
    </source>
</evidence>
<keyword evidence="2" id="KW-1185">Reference proteome</keyword>
<sequence length="134" mass="15066">MGLATRYLAHLPTEQTRTEVYKYWRLQSQCPLRLPRQQPQLRPCPPPRLSTTSCRCVSRATVGPTTVTARPAILPLTTPNVSFETDLDSGMMLCQHAAIKSTIKAVARFRLGSEPTFKELMARFEVGGITTRQY</sequence>
<reference evidence="1" key="1">
    <citation type="submission" date="2011-07" db="EMBL/GenBank/DDBJ databases">
        <title>The Genome Sequence of Exophiala (Wangiella) dermatitidis NIH/UT8656.</title>
        <authorList>
            <consortium name="The Broad Institute Genome Sequencing Platform"/>
            <person name="Cuomo C."/>
            <person name="Wang Z."/>
            <person name="Hunicke-Smith S."/>
            <person name="Szanislo P.J."/>
            <person name="Earl A."/>
            <person name="Young S.K."/>
            <person name="Zeng Q."/>
            <person name="Gargeya S."/>
            <person name="Fitzgerald M."/>
            <person name="Haas B."/>
            <person name="Abouelleil A."/>
            <person name="Alvarado L."/>
            <person name="Arachchi H.M."/>
            <person name="Berlin A."/>
            <person name="Brown A."/>
            <person name="Chapman S.B."/>
            <person name="Chen Z."/>
            <person name="Dunbar C."/>
            <person name="Freedman E."/>
            <person name="Gearin G."/>
            <person name="Gellesch M."/>
            <person name="Goldberg J."/>
            <person name="Griggs A."/>
            <person name="Gujja S."/>
            <person name="Heiman D."/>
            <person name="Howarth C."/>
            <person name="Larson L."/>
            <person name="Lui A."/>
            <person name="MacDonald P.J.P."/>
            <person name="Montmayeur A."/>
            <person name="Murphy C."/>
            <person name="Neiman D."/>
            <person name="Pearson M."/>
            <person name="Priest M."/>
            <person name="Roberts A."/>
            <person name="Saif S."/>
            <person name="Shea T."/>
            <person name="Shenoy N."/>
            <person name="Sisk P."/>
            <person name="Stolte C."/>
            <person name="Sykes S."/>
            <person name="Wortman J."/>
            <person name="Nusbaum C."/>
            <person name="Birren B."/>
        </authorList>
    </citation>
    <scope>NUCLEOTIDE SEQUENCE</scope>
    <source>
        <strain evidence="1">NIH/UT8656</strain>
    </source>
</reference>
<dbReference type="VEuPathDB" id="FungiDB:HMPREF1120_04691"/>
<dbReference type="GeneID" id="20309330"/>
<gene>
    <name evidence="1" type="ORF">HMPREF1120_04691</name>
</gene>
<name>H6BXZ3_EXODN</name>
<dbReference type="AlphaFoldDB" id="H6BXZ3"/>
<accession>H6BXZ3</accession>
<evidence type="ECO:0000313" key="2">
    <source>
        <dbReference type="Proteomes" id="UP000007304"/>
    </source>
</evidence>
<dbReference type="Proteomes" id="UP000007304">
    <property type="component" value="Unassembled WGS sequence"/>
</dbReference>
<proteinExistence type="predicted"/>
<dbReference type="EMBL" id="JH226133">
    <property type="protein sequence ID" value="EHY56615.1"/>
    <property type="molecule type" value="Genomic_DNA"/>
</dbReference>
<organism evidence="1 2">
    <name type="scientific">Exophiala dermatitidis (strain ATCC 34100 / CBS 525.76 / NIH/UT8656)</name>
    <name type="common">Black yeast</name>
    <name type="synonym">Wangiella dermatitidis</name>
    <dbReference type="NCBI Taxonomy" id="858893"/>
    <lineage>
        <taxon>Eukaryota</taxon>
        <taxon>Fungi</taxon>
        <taxon>Dikarya</taxon>
        <taxon>Ascomycota</taxon>
        <taxon>Pezizomycotina</taxon>
        <taxon>Eurotiomycetes</taxon>
        <taxon>Chaetothyriomycetidae</taxon>
        <taxon>Chaetothyriales</taxon>
        <taxon>Herpotrichiellaceae</taxon>
        <taxon>Exophiala</taxon>
    </lineage>
</organism>
<protein>
    <submittedName>
        <fullName evidence="1">Uncharacterized protein</fullName>
    </submittedName>
</protein>